<gene>
    <name evidence="2" type="ORF">ACIO7M_12085</name>
</gene>
<dbReference type="InterPro" id="IPR035992">
    <property type="entry name" value="Ricin_B-like_lectins"/>
</dbReference>
<comment type="caution">
    <text evidence="2">The sequence shown here is derived from an EMBL/GenBank/DDBJ whole genome shotgun (WGS) entry which is preliminary data.</text>
</comment>
<dbReference type="PANTHER" id="PTHR13593">
    <property type="match status" value="1"/>
</dbReference>
<evidence type="ECO:0000256" key="1">
    <source>
        <dbReference type="SAM" id="SignalP"/>
    </source>
</evidence>
<dbReference type="Proteomes" id="UP001617351">
    <property type="component" value="Unassembled WGS sequence"/>
</dbReference>
<dbReference type="SUPFAM" id="SSF51695">
    <property type="entry name" value="PLC-like phosphodiesterases"/>
    <property type="match status" value="1"/>
</dbReference>
<feature type="signal peptide" evidence="1">
    <location>
        <begin position="1"/>
        <end position="44"/>
    </location>
</feature>
<dbReference type="Gene3D" id="2.80.10.50">
    <property type="match status" value="1"/>
</dbReference>
<feature type="chain" id="PRO_5046520589" description="Phosphatidylinositol diacylglycerol-lyase" evidence="1">
    <location>
        <begin position="45"/>
        <end position="487"/>
    </location>
</feature>
<evidence type="ECO:0008006" key="4">
    <source>
        <dbReference type="Google" id="ProtNLM"/>
    </source>
</evidence>
<reference evidence="2 3" key="1">
    <citation type="submission" date="2024-10" db="EMBL/GenBank/DDBJ databases">
        <title>The Natural Products Discovery Center: Release of the First 8490 Sequenced Strains for Exploring Actinobacteria Biosynthetic Diversity.</title>
        <authorList>
            <person name="Kalkreuter E."/>
            <person name="Kautsar S.A."/>
            <person name="Yang D."/>
            <person name="Bader C.D."/>
            <person name="Teijaro C.N."/>
            <person name="Fluegel L."/>
            <person name="Davis C.M."/>
            <person name="Simpson J.R."/>
            <person name="Lauterbach L."/>
            <person name="Steele A.D."/>
            <person name="Gui C."/>
            <person name="Meng S."/>
            <person name="Li G."/>
            <person name="Viehrig K."/>
            <person name="Ye F."/>
            <person name="Su P."/>
            <person name="Kiefer A.F."/>
            <person name="Nichols A."/>
            <person name="Cepeda A.J."/>
            <person name="Yan W."/>
            <person name="Fan B."/>
            <person name="Jiang Y."/>
            <person name="Adhikari A."/>
            <person name="Zheng C.-J."/>
            <person name="Schuster L."/>
            <person name="Cowan T.M."/>
            <person name="Smanski M.J."/>
            <person name="Chevrette M.G."/>
            <person name="De Carvalho L.P.S."/>
            <person name="Shen B."/>
        </authorList>
    </citation>
    <scope>NUCLEOTIDE SEQUENCE [LARGE SCALE GENOMIC DNA]</scope>
    <source>
        <strain evidence="2 3">NPDC087220</strain>
    </source>
</reference>
<dbReference type="PANTHER" id="PTHR13593:SF140">
    <property type="entry name" value="PLC-LIKE PHOSPHODIESTERASE"/>
    <property type="match status" value="1"/>
</dbReference>
<sequence length="487" mass="53160">MTTSRAATRPGSGRRARLLRLFALPALPLLVLASMLTAPAGASAADTGKYGHARYDQWSWVTTHNAYAHNWVGAPVPPSQSRTIKEQLEGGVRALMLDTYNSSGTGPVRLCHTKFACYEDFKSALLTIVNFLQKNRQEVVTVFLENYADEDALGKTITDMLKAKDAENLLFNQNKYGIYYNNWPLLRDMVADNQRLVVFKDKGRDMAVGSGTLMNTWTHTVENKYGYGMGNAPTGCDARGESKPLNTKAMPDTKMTPLFTMNQFNSDAGNPQDLAAGHNGNALEKRIETCRGVAGRAPNFVAVNFFQESDTPGVNPVSVVAGLNKDGYLYPPDPAVWVVSGKQYRSTYGSNRCMVRGDEFPDGSGGLVTQRACADSVPSSHQWTATEPNYVGKGHFWIKAGNGSCLTVPYNNGTPPGDGTQLFWWPCETKWFSGSQLWNVIPVNLGAGGQDRGYYFINQWTGKCLTLDPSTSTAKAGKVTQASCPSH</sequence>
<dbReference type="InterPro" id="IPR051057">
    <property type="entry name" value="PI-PLC_domain"/>
</dbReference>
<dbReference type="PROSITE" id="PS50231">
    <property type="entry name" value="RICIN_B_LECTIN"/>
    <property type="match status" value="1"/>
</dbReference>
<dbReference type="InterPro" id="IPR017946">
    <property type="entry name" value="PLC-like_Pdiesterase_TIM-brl"/>
</dbReference>
<evidence type="ECO:0000313" key="3">
    <source>
        <dbReference type="Proteomes" id="UP001617351"/>
    </source>
</evidence>
<proteinExistence type="predicted"/>
<dbReference type="PROSITE" id="PS50007">
    <property type="entry name" value="PIPLC_X_DOMAIN"/>
    <property type="match status" value="1"/>
</dbReference>
<dbReference type="Gene3D" id="3.20.20.190">
    <property type="entry name" value="Phosphatidylinositol (PI) phosphodiesterase"/>
    <property type="match status" value="1"/>
</dbReference>
<keyword evidence="1" id="KW-0732">Signal</keyword>
<protein>
    <recommendedName>
        <fullName evidence="4">Phosphatidylinositol diacylglycerol-lyase</fullName>
    </recommendedName>
</protein>
<dbReference type="RefSeq" id="WP_402380055.1">
    <property type="nucleotide sequence ID" value="NZ_JBIUYY010000004.1"/>
</dbReference>
<dbReference type="EMBL" id="JBIUYY010000004">
    <property type="protein sequence ID" value="MFJ2821846.1"/>
    <property type="molecule type" value="Genomic_DNA"/>
</dbReference>
<organism evidence="2 3">
    <name type="scientific">Streptomyces toxytricini</name>
    <name type="common">Actinomyces toxytricini</name>
    <dbReference type="NCBI Taxonomy" id="67369"/>
    <lineage>
        <taxon>Bacteria</taxon>
        <taxon>Bacillati</taxon>
        <taxon>Actinomycetota</taxon>
        <taxon>Actinomycetes</taxon>
        <taxon>Kitasatosporales</taxon>
        <taxon>Streptomycetaceae</taxon>
        <taxon>Streptomyces</taxon>
    </lineage>
</organism>
<dbReference type="Pfam" id="PF26178">
    <property type="entry name" value="PI-PLC_cat"/>
    <property type="match status" value="1"/>
</dbReference>
<dbReference type="SUPFAM" id="SSF50370">
    <property type="entry name" value="Ricin B-like lectins"/>
    <property type="match status" value="1"/>
</dbReference>
<keyword evidence="3" id="KW-1185">Reference proteome</keyword>
<name>A0ABW8EI78_STRT5</name>
<accession>A0ABW8EI78</accession>
<dbReference type="CDD" id="cd00161">
    <property type="entry name" value="beta-trefoil_Ricin-like"/>
    <property type="match status" value="1"/>
</dbReference>
<evidence type="ECO:0000313" key="2">
    <source>
        <dbReference type="EMBL" id="MFJ2821846.1"/>
    </source>
</evidence>